<dbReference type="Proteomes" id="UP001209229">
    <property type="component" value="Unassembled WGS sequence"/>
</dbReference>
<feature type="transmembrane region" description="Helical" evidence="1">
    <location>
        <begin position="218"/>
        <end position="239"/>
    </location>
</feature>
<keyword evidence="3" id="KW-1185">Reference proteome</keyword>
<proteinExistence type="predicted"/>
<evidence type="ECO:0000313" key="3">
    <source>
        <dbReference type="Proteomes" id="UP001209229"/>
    </source>
</evidence>
<comment type="caution">
    <text evidence="2">The sequence shown here is derived from an EMBL/GenBank/DDBJ whole genome shotgun (WGS) entry which is preliminary data.</text>
</comment>
<keyword evidence="1" id="KW-0812">Transmembrane</keyword>
<accession>A0AAE3M637</accession>
<dbReference type="RefSeq" id="WP_301191383.1">
    <property type="nucleotide sequence ID" value="NZ_JAPDPJ010000037.1"/>
</dbReference>
<evidence type="ECO:0000313" key="2">
    <source>
        <dbReference type="EMBL" id="MCW3787819.1"/>
    </source>
</evidence>
<keyword evidence="1" id="KW-0472">Membrane</keyword>
<organism evidence="2 3">
    <name type="scientific">Plebeiibacterium sediminum</name>
    <dbReference type="NCBI Taxonomy" id="2992112"/>
    <lineage>
        <taxon>Bacteria</taxon>
        <taxon>Pseudomonadati</taxon>
        <taxon>Bacteroidota</taxon>
        <taxon>Bacteroidia</taxon>
        <taxon>Marinilabiliales</taxon>
        <taxon>Marinilabiliaceae</taxon>
        <taxon>Plebeiibacterium</taxon>
    </lineage>
</organism>
<evidence type="ECO:0000256" key="1">
    <source>
        <dbReference type="SAM" id="Phobius"/>
    </source>
</evidence>
<dbReference type="AlphaFoldDB" id="A0AAE3M637"/>
<dbReference type="EMBL" id="JAPDPJ010000037">
    <property type="protein sequence ID" value="MCW3787819.1"/>
    <property type="molecule type" value="Genomic_DNA"/>
</dbReference>
<protein>
    <submittedName>
        <fullName evidence="2">Uncharacterized protein</fullName>
    </submittedName>
</protein>
<keyword evidence="1" id="KW-1133">Transmembrane helix</keyword>
<reference evidence="2" key="1">
    <citation type="submission" date="2022-10" db="EMBL/GenBank/DDBJ databases">
        <authorList>
            <person name="Yu W.X."/>
        </authorList>
    </citation>
    <scope>NUCLEOTIDE SEQUENCE</scope>
    <source>
        <strain evidence="2">AAT</strain>
    </source>
</reference>
<sequence>MKKIKIKIAQLGYIPFPISHKRITKWKSDLFDIDTTVDQYTFQMDSDIEFSGYSDHTLEKELPVQTNFDFLITITNVPLQDDFYARRLSHNRIVISLREVSDILRKENINFENYIIRNIYRYLFVYLMYGNRIPLMSEKTNFTHDDTRGCIFDFNSNKSELIYSLDKPHICPECKNKMNGKAHEKVPEYIVVKAEKEIKKIKKDVYIKLMDFVKQNPLLSIIITFLTGIFMSLLSSFLYDILKIYLLKF</sequence>
<name>A0AAE3M637_9BACT</name>
<gene>
    <name evidence="2" type="ORF">OM075_15190</name>
</gene>